<comment type="caution">
    <text evidence="1">The sequence shown here is derived from an EMBL/GenBank/DDBJ whole genome shotgun (WGS) entry which is preliminary data.</text>
</comment>
<organism evidence="1 2">
    <name type="scientific">Riccia fluitans</name>
    <dbReference type="NCBI Taxonomy" id="41844"/>
    <lineage>
        <taxon>Eukaryota</taxon>
        <taxon>Viridiplantae</taxon>
        <taxon>Streptophyta</taxon>
        <taxon>Embryophyta</taxon>
        <taxon>Marchantiophyta</taxon>
        <taxon>Marchantiopsida</taxon>
        <taxon>Marchantiidae</taxon>
        <taxon>Marchantiales</taxon>
        <taxon>Ricciaceae</taxon>
        <taxon>Riccia</taxon>
    </lineage>
</organism>
<name>A0ABD1XSH3_9MARC</name>
<dbReference type="AlphaFoldDB" id="A0ABD1XSH3"/>
<dbReference type="Proteomes" id="UP001605036">
    <property type="component" value="Unassembled WGS sequence"/>
</dbReference>
<dbReference type="EMBL" id="JBHFFA010000007">
    <property type="protein sequence ID" value="KAL2611889.1"/>
    <property type="molecule type" value="Genomic_DNA"/>
</dbReference>
<proteinExistence type="predicted"/>
<sequence>MQRLTIKVGIDLRLTTGSRKTTVSSRKQLPNPYVAMGADPNSQRGLFRGKVKSVFPPVTGQENPAVLQQAGFVSSRQNVQHHSAVMAIVTRGIAMTKIVSQLHRERMAHLV</sequence>
<evidence type="ECO:0000313" key="1">
    <source>
        <dbReference type="EMBL" id="KAL2611889.1"/>
    </source>
</evidence>
<keyword evidence="2" id="KW-1185">Reference proteome</keyword>
<protein>
    <submittedName>
        <fullName evidence="1">Uncharacterized protein</fullName>
    </submittedName>
</protein>
<reference evidence="1 2" key="1">
    <citation type="submission" date="2024-09" db="EMBL/GenBank/DDBJ databases">
        <title>Chromosome-scale assembly of Riccia fluitans.</title>
        <authorList>
            <person name="Paukszto L."/>
            <person name="Sawicki J."/>
            <person name="Karawczyk K."/>
            <person name="Piernik-Szablinska J."/>
            <person name="Szczecinska M."/>
            <person name="Mazdziarz M."/>
        </authorList>
    </citation>
    <scope>NUCLEOTIDE SEQUENCE [LARGE SCALE GENOMIC DNA]</scope>
    <source>
        <strain evidence="1">Rf_01</strain>
        <tissue evidence="1">Aerial parts of the thallus</tissue>
    </source>
</reference>
<evidence type="ECO:0000313" key="2">
    <source>
        <dbReference type="Proteomes" id="UP001605036"/>
    </source>
</evidence>
<gene>
    <name evidence="1" type="ORF">R1flu_023581</name>
</gene>
<accession>A0ABD1XSH3</accession>